<dbReference type="GO" id="GO:0045916">
    <property type="term" value="P:negative regulation of complement activation"/>
    <property type="evidence" value="ECO:0007669"/>
    <property type="project" value="InterPro"/>
</dbReference>
<dbReference type="SUPFAM" id="SSF57535">
    <property type="entry name" value="Complement control module/SCR domain"/>
    <property type="match status" value="4"/>
</dbReference>
<organismHost>
    <name type="scientific">Apodemus sylvaticus</name>
    <name type="common">European woodmouse</name>
    <dbReference type="NCBI Taxonomy" id="10129"/>
</organismHost>
<organismHost>
    <name type="scientific">Myodes glareolus</name>
    <name type="common">Bank vole</name>
    <name type="synonym">Clethrionomys glareolus</name>
    <dbReference type="NCBI Taxonomy" id="447135"/>
</organismHost>
<feature type="disulfide bond" evidence="20">
    <location>
        <begin position="116"/>
        <end position="147"/>
    </location>
</feature>
<feature type="disulfide bond" evidence="20 21">
    <location>
        <begin position="58"/>
        <end position="85"/>
    </location>
</feature>
<dbReference type="GO" id="GO:0055036">
    <property type="term" value="C:virion membrane"/>
    <property type="evidence" value="ECO:0007669"/>
    <property type="project" value="UniProtKB-SubCell"/>
</dbReference>
<organismHost>
    <name type="scientific">Loxodonta africana</name>
    <name type="common">African elephant</name>
    <dbReference type="NCBI Taxonomy" id="9785"/>
</organismHost>
<evidence type="ECO:0000256" key="18">
    <source>
        <dbReference type="ARBA" id="ARBA00078481"/>
    </source>
</evidence>
<protein>
    <recommendedName>
        <fullName evidence="16">Complement control protein C3</fullName>
    </recommendedName>
    <alternativeName>
        <fullName evidence="19">28 kDa protein</fullName>
    </alternativeName>
    <alternativeName>
        <fullName evidence="17">Secretory protein 35</fullName>
    </alternativeName>
    <alternativeName>
        <fullName evidence="18">VCP</fullName>
    </alternativeName>
</protein>
<evidence type="ECO:0000313" key="23">
    <source>
        <dbReference type="EMBL" id="AGY97762.1"/>
    </source>
</evidence>
<comment type="similarity">
    <text evidence="2">Belongs to the receptors of complement activation (RCA) family.</text>
</comment>
<dbReference type="InterPro" id="IPR035976">
    <property type="entry name" value="Sushi/SCR/CCP_sf"/>
</dbReference>
<feature type="disulfide bond" evidence="20">
    <location>
        <begin position="90"/>
        <end position="130"/>
    </location>
</feature>
<dbReference type="PANTHER" id="PTHR45656:SF4">
    <property type="entry name" value="PROTEIN CBR-CLEC-78"/>
    <property type="match status" value="1"/>
</dbReference>
<dbReference type="GO" id="GO:0016020">
    <property type="term" value="C:membrane"/>
    <property type="evidence" value="ECO:0007669"/>
    <property type="project" value="InterPro"/>
</dbReference>
<sequence>MKVESVTFLTLLGIGCVLSCCTIPSRPINMKFKNSAETNANSNSNSNYNIGDTIEYLCLPGYRKQKMGPIYAKCTGTGWTLFNQCIKRKCPSPRDIDNGQIDIGGVEFGSSITYSCNSGYQLIGESKSYCELGYTGSMVWNPEAPICESVKCPSPPSVTNGRHNGYEDFYTDGSVVTYSCNKGYSLIGNSGIVCSGGEWTDPPTCQIVKCPHPSITNGYLSSGFKRSYSHNDNVHFTCRHGYKLSGSSSSTCSPGNTWQPELPKCVRE</sequence>
<reference evidence="23 24" key="1">
    <citation type="submission" date="2013-03" db="EMBL/GenBank/DDBJ databases">
        <title>Genome-wide comparison of cowpoxviruses reveals a new clade related to Variola virus.</title>
        <authorList>
            <person name="Dabrowski P.W."/>
            <person name="Radonic A."/>
            <person name="Kurth A."/>
            <person name="Nitsche A."/>
        </authorList>
    </citation>
    <scope>NUCLEOTIDE SEQUENCE [LARGE SCALE GENOMIC DNA]</scope>
    <source>
        <strain evidence="23">HumLue09/1</strain>
    </source>
</reference>
<evidence type="ECO:0000256" key="17">
    <source>
        <dbReference type="ARBA" id="ARBA00077807"/>
    </source>
</evidence>
<keyword evidence="3" id="KW-1032">Host cell membrane</keyword>
<evidence type="ECO:0000256" key="12">
    <source>
        <dbReference type="ARBA" id="ARBA00023280"/>
    </source>
</evidence>
<organismHost>
    <name type="scientific">Mus musculus</name>
    <name type="common">Mouse</name>
    <dbReference type="NCBI Taxonomy" id="10090"/>
</organismHost>
<dbReference type="Proteomes" id="UP000126894">
    <property type="component" value="Segment"/>
</dbReference>
<evidence type="ECO:0000256" key="16">
    <source>
        <dbReference type="ARBA" id="ARBA00070875"/>
    </source>
</evidence>
<dbReference type="InterPro" id="IPR011176">
    <property type="entry name" value="CCP_VACV_C3/B5"/>
</dbReference>
<dbReference type="PANTHER" id="PTHR45656">
    <property type="entry name" value="PROTEIN CBR-CLEC-78"/>
    <property type="match status" value="1"/>
</dbReference>
<keyword evidence="8" id="KW-1043">Host membrane</keyword>
<evidence type="ECO:0000256" key="6">
    <source>
        <dbReference type="ARBA" id="ARBA00022737"/>
    </source>
</evidence>
<dbReference type="SMART" id="SM00032">
    <property type="entry name" value="CCP"/>
    <property type="match status" value="4"/>
</dbReference>
<evidence type="ECO:0000256" key="13">
    <source>
        <dbReference type="ARBA" id="ARBA00037804"/>
    </source>
</evidence>
<organismHost>
    <name type="scientific">Bos taurus</name>
    <name type="common">Bovine</name>
    <dbReference type="NCBI Taxonomy" id="9913"/>
</organismHost>
<dbReference type="Pfam" id="PF00084">
    <property type="entry name" value="Sushi"/>
    <property type="match status" value="4"/>
</dbReference>
<name>U5TAX3_COWPX</name>
<feature type="domain" description="Sushi" evidence="22">
    <location>
        <begin position="150"/>
        <end position="207"/>
    </location>
</feature>
<feature type="domain" description="Sushi" evidence="22">
    <location>
        <begin position="88"/>
        <end position="149"/>
    </location>
</feature>
<dbReference type="GO" id="GO:0001848">
    <property type="term" value="F:complement binding"/>
    <property type="evidence" value="ECO:0007669"/>
    <property type="project" value="InterPro"/>
</dbReference>
<comment type="subcellular location">
    <subcellularLocation>
        <location evidence="13">Host cell membrane</location>
        <topology evidence="13">Peripheral membrane protein</topology>
        <orientation evidence="13">Extracellular side</orientation>
    </subcellularLocation>
    <subcellularLocation>
        <location evidence="1">Virion membrane</location>
        <topology evidence="1">Peripheral membrane protein</topology>
    </subcellularLocation>
</comment>
<keyword evidence="11" id="KW-1087">Inhibition of host complement factors by virus</keyword>
<evidence type="ECO:0000256" key="5">
    <source>
        <dbReference type="ARBA" id="ARBA00022729"/>
    </source>
</evidence>
<dbReference type="FunFam" id="2.10.70.10:FF:000014">
    <property type="entry name" value="Membrane cofactor protein"/>
    <property type="match status" value="1"/>
</dbReference>
<keyword evidence="11" id="KW-0945">Host-virus interaction</keyword>
<dbReference type="EMBL" id="KC813494">
    <property type="protein sequence ID" value="AGY97762.1"/>
    <property type="molecule type" value="Genomic_DNA"/>
</dbReference>
<comment type="subunit">
    <text evidence="15">Heterodimer with A56 protein; disulfide-linked.</text>
</comment>
<dbReference type="PROSITE" id="PS51257">
    <property type="entry name" value="PROKAR_LIPOPROTEIN"/>
    <property type="match status" value="1"/>
</dbReference>
<dbReference type="InterPro" id="IPR000436">
    <property type="entry name" value="Sushi_SCR_CCP_dom"/>
</dbReference>
<evidence type="ECO:0000256" key="15">
    <source>
        <dbReference type="ARBA" id="ARBA00066298"/>
    </source>
</evidence>
<evidence type="ECO:0000256" key="9">
    <source>
        <dbReference type="ARBA" id="ARBA00023136"/>
    </source>
</evidence>
<keyword evidence="5" id="KW-0732">Signal</keyword>
<dbReference type="PIRSF" id="PIRSF002486">
    <property type="entry name" value="CIP_VAC_C3L"/>
    <property type="match status" value="1"/>
</dbReference>
<dbReference type="Gene3D" id="2.10.70.10">
    <property type="entry name" value="Complement Module, domain 1"/>
    <property type="match status" value="4"/>
</dbReference>
<evidence type="ECO:0000256" key="2">
    <source>
        <dbReference type="ARBA" id="ARBA00010908"/>
    </source>
</evidence>
<dbReference type="GO" id="GO:0020002">
    <property type="term" value="C:host cell plasma membrane"/>
    <property type="evidence" value="ECO:0007669"/>
    <property type="project" value="UniProtKB-SubCell"/>
</dbReference>
<keyword evidence="9" id="KW-0472">Membrane</keyword>
<comment type="caution">
    <text evidence="21">Lacks conserved residue(s) required for the propagation of feature annotation.</text>
</comment>
<evidence type="ECO:0000256" key="11">
    <source>
        <dbReference type="ARBA" id="ARBA00023252"/>
    </source>
</evidence>
<keyword evidence="7" id="KW-0946">Virion</keyword>
<feature type="disulfide bond" evidence="20">
    <location>
        <begin position="180"/>
        <end position="205"/>
    </location>
</feature>
<feature type="disulfide bond" evidence="20">
    <location>
        <begin position="152"/>
        <end position="194"/>
    </location>
</feature>
<evidence type="ECO:0000256" key="1">
    <source>
        <dbReference type="ARBA" id="ARBA00004650"/>
    </source>
</evidence>
<evidence type="ECO:0000256" key="20">
    <source>
        <dbReference type="PIRSR" id="PIRSR002486-1"/>
    </source>
</evidence>
<evidence type="ECO:0000256" key="21">
    <source>
        <dbReference type="PROSITE-ProRule" id="PRU00302"/>
    </source>
</evidence>
<keyword evidence="4 21" id="KW-0768">Sushi</keyword>
<organism evidence="23 24">
    <name type="scientific">Cowpox virus</name>
    <name type="common">CPV</name>
    <dbReference type="NCBI Taxonomy" id="10243"/>
    <lineage>
        <taxon>Viruses</taxon>
        <taxon>Varidnaviria</taxon>
        <taxon>Bamfordvirae</taxon>
        <taxon>Nucleocytoviricota</taxon>
        <taxon>Pokkesviricetes</taxon>
        <taxon>Chitovirales</taxon>
        <taxon>Poxviridae</taxon>
        <taxon>Chordopoxvirinae</taxon>
        <taxon>Orthopoxvirus</taxon>
        <taxon>Orthopoxvirus cowpox</taxon>
    </lineage>
</organism>
<feature type="disulfide bond" evidence="20">
    <location>
        <begin position="210"/>
        <end position="252"/>
    </location>
</feature>
<dbReference type="InterPro" id="IPR051277">
    <property type="entry name" value="SEZ6_CSMD_C4BPB_Regulators"/>
</dbReference>
<keyword evidence="6" id="KW-0677">Repeat</keyword>
<dbReference type="GO" id="GO:0042784">
    <property type="term" value="P:symbiont-mediated suppression of host complement activation"/>
    <property type="evidence" value="ECO:0007669"/>
    <property type="project" value="UniProtKB-KW"/>
</dbReference>
<evidence type="ECO:0000313" key="24">
    <source>
        <dbReference type="Proteomes" id="UP000126894"/>
    </source>
</evidence>
<organismHost>
    <name type="scientific">Microtus agrestis</name>
    <name type="common">Short-tailed field vole</name>
    <dbReference type="NCBI Taxonomy" id="29092"/>
</organismHost>
<feature type="disulfide bond" evidence="20 21">
    <location>
        <begin position="238"/>
        <end position="265"/>
    </location>
</feature>
<organismHost>
    <name type="scientific">Homo sapiens</name>
    <name type="common">Human</name>
    <dbReference type="NCBI Taxonomy" id="9606"/>
</organismHost>
<evidence type="ECO:0000256" key="8">
    <source>
        <dbReference type="ARBA" id="ARBA00022870"/>
    </source>
</evidence>
<keyword evidence="12" id="KW-0899">Viral immunoevasion</keyword>
<feature type="domain" description="Sushi" evidence="22">
    <location>
        <begin position="19"/>
        <end position="87"/>
    </location>
</feature>
<feature type="domain" description="Sushi" evidence="22">
    <location>
        <begin position="208"/>
        <end position="267"/>
    </location>
</feature>
<gene>
    <name evidence="23" type="primary">CPXV034</name>
</gene>
<evidence type="ECO:0000256" key="14">
    <source>
        <dbReference type="ARBA" id="ARBA00058638"/>
    </source>
</evidence>
<evidence type="ECO:0000259" key="22">
    <source>
        <dbReference type="PROSITE" id="PS50923"/>
    </source>
</evidence>
<dbReference type="PROSITE" id="PS50923">
    <property type="entry name" value="SUSHI"/>
    <property type="match status" value="4"/>
</dbReference>
<evidence type="ECO:0000256" key="19">
    <source>
        <dbReference type="ARBA" id="ARBA00082341"/>
    </source>
</evidence>
<proteinExistence type="inferred from homology"/>
<evidence type="ECO:0000256" key="4">
    <source>
        <dbReference type="ARBA" id="ARBA00022659"/>
    </source>
</evidence>
<accession>U5TAX3</accession>
<evidence type="ECO:0000256" key="7">
    <source>
        <dbReference type="ARBA" id="ARBA00022844"/>
    </source>
</evidence>
<evidence type="ECO:0000256" key="10">
    <source>
        <dbReference type="ARBA" id="ARBA00023157"/>
    </source>
</evidence>
<evidence type="ECO:0000256" key="3">
    <source>
        <dbReference type="ARBA" id="ARBA00022511"/>
    </source>
</evidence>
<feature type="disulfide bond" evidence="20">
    <location>
        <begin position="21"/>
        <end position="74"/>
    </location>
</feature>
<organismHost>
    <name type="scientific">Felis catus</name>
    <name type="common">Cat</name>
    <name type="synonym">Felis silvestris catus</name>
    <dbReference type="NCBI Taxonomy" id="9685"/>
</organismHost>
<dbReference type="CDD" id="cd00033">
    <property type="entry name" value="CCP"/>
    <property type="match status" value="3"/>
</dbReference>
<comment type="function">
    <text evidence="14">Serves to protect the virus against complement attack by inhibiting both classical and alternative pathways of complement activation. Binds C3b and C4b.</text>
</comment>
<keyword evidence="10 20" id="KW-1015">Disulfide bond</keyword>